<evidence type="ECO:0000256" key="1">
    <source>
        <dbReference type="ARBA" id="ARBA00022527"/>
    </source>
</evidence>
<evidence type="ECO:0000256" key="3">
    <source>
        <dbReference type="ARBA" id="ARBA00022741"/>
    </source>
</evidence>
<accession>A0A4C1ZD27</accession>
<dbReference type="Gene3D" id="1.10.510.10">
    <property type="entry name" value="Transferase(Phosphotransferase) domain 1"/>
    <property type="match status" value="1"/>
</dbReference>
<feature type="domain" description="Protein kinase" evidence="7">
    <location>
        <begin position="1"/>
        <end position="127"/>
    </location>
</feature>
<dbReference type="OrthoDB" id="193931at2759"/>
<evidence type="ECO:0000313" key="8">
    <source>
        <dbReference type="EMBL" id="GBP85053.1"/>
    </source>
</evidence>
<keyword evidence="3" id="KW-0547">Nucleotide-binding</keyword>
<evidence type="ECO:0000259" key="7">
    <source>
        <dbReference type="PROSITE" id="PS50011"/>
    </source>
</evidence>
<reference evidence="8 9" key="1">
    <citation type="journal article" date="2019" name="Commun. Biol.">
        <title>The bagworm genome reveals a unique fibroin gene that provides high tensile strength.</title>
        <authorList>
            <person name="Kono N."/>
            <person name="Nakamura H."/>
            <person name="Ohtoshi R."/>
            <person name="Tomita M."/>
            <person name="Numata K."/>
            <person name="Arakawa K."/>
        </authorList>
    </citation>
    <scope>NUCLEOTIDE SEQUENCE [LARGE SCALE GENOMIC DNA]</scope>
</reference>
<dbReference type="PROSITE" id="PS00108">
    <property type="entry name" value="PROTEIN_KINASE_ST"/>
    <property type="match status" value="1"/>
</dbReference>
<feature type="region of interest" description="Disordered" evidence="6">
    <location>
        <begin position="90"/>
        <end position="127"/>
    </location>
</feature>
<feature type="compositionally biased region" description="Basic and acidic residues" evidence="6">
    <location>
        <begin position="106"/>
        <end position="127"/>
    </location>
</feature>
<keyword evidence="9" id="KW-1185">Reference proteome</keyword>
<evidence type="ECO:0000256" key="4">
    <source>
        <dbReference type="ARBA" id="ARBA00022777"/>
    </source>
</evidence>
<dbReference type="STRING" id="151549.A0A4C1ZD27"/>
<keyword evidence="1" id="KW-0723">Serine/threonine-protein kinase</keyword>
<name>A0A4C1ZD27_EUMVA</name>
<dbReference type="GO" id="GO:0004674">
    <property type="term" value="F:protein serine/threonine kinase activity"/>
    <property type="evidence" value="ECO:0007669"/>
    <property type="project" value="UniProtKB-KW"/>
</dbReference>
<dbReference type="AlphaFoldDB" id="A0A4C1ZD27"/>
<dbReference type="GO" id="GO:0005737">
    <property type="term" value="C:cytoplasm"/>
    <property type="evidence" value="ECO:0007669"/>
    <property type="project" value="TreeGrafter"/>
</dbReference>
<dbReference type="EMBL" id="BGZK01001714">
    <property type="protein sequence ID" value="GBP85053.1"/>
    <property type="molecule type" value="Genomic_DNA"/>
</dbReference>
<dbReference type="PANTHER" id="PTHR24346:SF82">
    <property type="entry name" value="KP78A-RELATED"/>
    <property type="match status" value="1"/>
</dbReference>
<dbReference type="GO" id="GO:0035556">
    <property type="term" value="P:intracellular signal transduction"/>
    <property type="evidence" value="ECO:0007669"/>
    <property type="project" value="TreeGrafter"/>
</dbReference>
<dbReference type="PANTHER" id="PTHR24346">
    <property type="entry name" value="MAP/MICROTUBULE AFFINITY-REGULATING KINASE"/>
    <property type="match status" value="1"/>
</dbReference>
<proteinExistence type="predicted"/>
<keyword evidence="4" id="KW-0418">Kinase</keyword>
<dbReference type="Proteomes" id="UP000299102">
    <property type="component" value="Unassembled WGS sequence"/>
</dbReference>
<gene>
    <name evidence="8" type="ORF">EVAR_48390_1</name>
</gene>
<evidence type="ECO:0000256" key="2">
    <source>
        <dbReference type="ARBA" id="ARBA00022679"/>
    </source>
</evidence>
<dbReference type="GO" id="GO:0005524">
    <property type="term" value="F:ATP binding"/>
    <property type="evidence" value="ECO:0007669"/>
    <property type="project" value="UniProtKB-KW"/>
</dbReference>
<sequence length="127" mass="13910">MQHGPRLYVVMEAATGGDLSALVLAARGARASGGLPERRARALAAQLVSAVRHMHERGVVHRDLKMENIMLDGAKQFIKIVGKKKCDKSCERKNCDVNGPNSVSVRVERNDFDVKDEPRSGRPADYG</sequence>
<dbReference type="Pfam" id="PF00069">
    <property type="entry name" value="Pkinase"/>
    <property type="match status" value="1"/>
</dbReference>
<evidence type="ECO:0000256" key="5">
    <source>
        <dbReference type="ARBA" id="ARBA00022840"/>
    </source>
</evidence>
<dbReference type="SUPFAM" id="SSF56112">
    <property type="entry name" value="Protein kinase-like (PK-like)"/>
    <property type="match status" value="1"/>
</dbReference>
<evidence type="ECO:0000313" key="9">
    <source>
        <dbReference type="Proteomes" id="UP000299102"/>
    </source>
</evidence>
<dbReference type="InterPro" id="IPR008271">
    <property type="entry name" value="Ser/Thr_kinase_AS"/>
</dbReference>
<comment type="caution">
    <text evidence="8">The sequence shown here is derived from an EMBL/GenBank/DDBJ whole genome shotgun (WGS) entry which is preliminary data.</text>
</comment>
<dbReference type="PROSITE" id="PS50011">
    <property type="entry name" value="PROTEIN_KINASE_DOM"/>
    <property type="match status" value="1"/>
</dbReference>
<dbReference type="InterPro" id="IPR000719">
    <property type="entry name" value="Prot_kinase_dom"/>
</dbReference>
<protein>
    <recommendedName>
        <fullName evidence="7">Protein kinase domain-containing protein</fullName>
    </recommendedName>
</protein>
<keyword evidence="5" id="KW-0067">ATP-binding</keyword>
<evidence type="ECO:0000256" key="6">
    <source>
        <dbReference type="SAM" id="MobiDB-lite"/>
    </source>
</evidence>
<dbReference type="InterPro" id="IPR011009">
    <property type="entry name" value="Kinase-like_dom_sf"/>
</dbReference>
<organism evidence="8 9">
    <name type="scientific">Eumeta variegata</name>
    <name type="common">Bagworm moth</name>
    <name type="synonym">Eumeta japonica</name>
    <dbReference type="NCBI Taxonomy" id="151549"/>
    <lineage>
        <taxon>Eukaryota</taxon>
        <taxon>Metazoa</taxon>
        <taxon>Ecdysozoa</taxon>
        <taxon>Arthropoda</taxon>
        <taxon>Hexapoda</taxon>
        <taxon>Insecta</taxon>
        <taxon>Pterygota</taxon>
        <taxon>Neoptera</taxon>
        <taxon>Endopterygota</taxon>
        <taxon>Lepidoptera</taxon>
        <taxon>Glossata</taxon>
        <taxon>Ditrysia</taxon>
        <taxon>Tineoidea</taxon>
        <taxon>Psychidae</taxon>
        <taxon>Oiketicinae</taxon>
        <taxon>Eumeta</taxon>
    </lineage>
</organism>
<keyword evidence="2" id="KW-0808">Transferase</keyword>